<comment type="similarity">
    <text evidence="2 6">Belongs to the zinc-containing alcohol dehydrogenase family.</text>
</comment>
<comment type="cofactor">
    <cofactor evidence="1 6">
        <name>Zn(2+)</name>
        <dbReference type="ChEBI" id="CHEBI:29105"/>
    </cofactor>
</comment>
<dbReference type="Pfam" id="PF08240">
    <property type="entry name" value="ADH_N"/>
    <property type="match status" value="1"/>
</dbReference>
<dbReference type="InterPro" id="IPR013154">
    <property type="entry name" value="ADH-like_N"/>
</dbReference>
<dbReference type="Gene3D" id="3.40.50.720">
    <property type="entry name" value="NAD(P)-binding Rossmann-like Domain"/>
    <property type="match status" value="1"/>
</dbReference>
<reference evidence="8 9" key="1">
    <citation type="submission" date="2010-01" db="EMBL/GenBank/DDBJ databases">
        <title>The complete genome of Thermobispora bispora DSM 43833.</title>
        <authorList>
            <consortium name="US DOE Joint Genome Institute (JGI-PGF)"/>
            <person name="Lucas S."/>
            <person name="Copeland A."/>
            <person name="Lapidus A."/>
            <person name="Glavina del Rio T."/>
            <person name="Dalin E."/>
            <person name="Tice H."/>
            <person name="Bruce D."/>
            <person name="Goodwin L."/>
            <person name="Pitluck S."/>
            <person name="Kyrpides N."/>
            <person name="Mavromatis K."/>
            <person name="Ivanova N."/>
            <person name="Mikhailova N."/>
            <person name="Chertkov O."/>
            <person name="Brettin T."/>
            <person name="Detter J.C."/>
            <person name="Han C."/>
            <person name="Larimer F."/>
            <person name="Land M."/>
            <person name="Hauser L."/>
            <person name="Markowitz V."/>
            <person name="Cheng J.-F."/>
            <person name="Hugenholtz P."/>
            <person name="Woyke T."/>
            <person name="Wu D."/>
            <person name="Jando M."/>
            <person name="Schneider S."/>
            <person name="Klenk H.-P."/>
            <person name="Eisen J.A."/>
        </authorList>
    </citation>
    <scope>NUCLEOTIDE SEQUENCE [LARGE SCALE GENOMIC DNA]</scope>
    <source>
        <strain evidence="9">ATCC 19993 / DSM 43833 / CBS 139.67 / JCM 10125 / KCTC 9307 / NBRC 14880 / R51</strain>
    </source>
</reference>
<evidence type="ECO:0000256" key="5">
    <source>
        <dbReference type="ARBA" id="ARBA00023002"/>
    </source>
</evidence>
<dbReference type="PROSITE" id="PS00059">
    <property type="entry name" value="ADH_ZINC"/>
    <property type="match status" value="1"/>
</dbReference>
<organism evidence="8 9">
    <name type="scientific">Thermobispora bispora (strain ATCC 19993 / DSM 43833 / CBS 139.67 / JCM 10125 / KCTC 9307 / NBRC 14880 / R51)</name>
    <dbReference type="NCBI Taxonomy" id="469371"/>
    <lineage>
        <taxon>Bacteria</taxon>
        <taxon>Bacillati</taxon>
        <taxon>Actinomycetota</taxon>
        <taxon>Actinomycetes</taxon>
        <taxon>Streptosporangiales</taxon>
        <taxon>Streptosporangiaceae</taxon>
        <taxon>Thermobispora</taxon>
    </lineage>
</organism>
<dbReference type="PANTHER" id="PTHR42813">
    <property type="entry name" value="ZINC-TYPE ALCOHOL DEHYDROGENASE-LIKE"/>
    <property type="match status" value="1"/>
</dbReference>
<dbReference type="EMBL" id="CP001874">
    <property type="protein sequence ID" value="ADG89929.1"/>
    <property type="molecule type" value="Genomic_DNA"/>
</dbReference>
<feature type="domain" description="Enoyl reductase (ER)" evidence="7">
    <location>
        <begin position="8"/>
        <end position="342"/>
    </location>
</feature>
<keyword evidence="9" id="KW-1185">Reference proteome</keyword>
<dbReference type="RefSeq" id="WP_013133462.1">
    <property type="nucleotide sequence ID" value="NC_014165.1"/>
</dbReference>
<dbReference type="HOGENOM" id="CLU_026673_11_3_11"/>
<evidence type="ECO:0000256" key="1">
    <source>
        <dbReference type="ARBA" id="ARBA00001947"/>
    </source>
</evidence>
<dbReference type="Proteomes" id="UP000006640">
    <property type="component" value="Chromosome"/>
</dbReference>
<accession>D6Y8W7</accession>
<dbReference type="InterPro" id="IPR011032">
    <property type="entry name" value="GroES-like_sf"/>
</dbReference>
<sequence>MKALVYEGPGKQAWTSVPDPGIADPRDVIIQVTTAAICGTDLHILAGDVPEVDPGRVLGHEAVGIVVETGSDIDDLVPGDRVLVSCISGCGRCAYCRKARYGQCRRGGWLLGHMIDGVQAEFARVPFADLSVHRLPSHLSDELAVLLADVLPTAYEVGVLNGNVRPADTVVVVGCGPIGLAVILTARLLSPARIIAIDQAEPRLEAAKRAGAEITIKPDEDPLEVVRAVTDGLGADVVIEAVGAPETFELCTRLVRPCGRLSVIGVHGKPAPLHLEDLWSRDVTITTGLVDTYSTPTLLQLVDEGRLDVGGLITHRFTFAGIGDAYRSFADPVSSGALKVMLTRGGGAAPGGELDR</sequence>
<evidence type="ECO:0000313" key="9">
    <source>
        <dbReference type="Proteomes" id="UP000006640"/>
    </source>
</evidence>
<dbReference type="STRING" id="469371.Tbis_3239"/>
<dbReference type="InterPro" id="IPR013149">
    <property type="entry name" value="ADH-like_C"/>
</dbReference>
<evidence type="ECO:0000256" key="2">
    <source>
        <dbReference type="ARBA" id="ARBA00008072"/>
    </source>
</evidence>
<dbReference type="SUPFAM" id="SSF51735">
    <property type="entry name" value="NAD(P)-binding Rossmann-fold domains"/>
    <property type="match status" value="1"/>
</dbReference>
<name>D6Y8W7_THEBD</name>
<dbReference type="GO" id="GO:0008270">
    <property type="term" value="F:zinc ion binding"/>
    <property type="evidence" value="ECO:0007669"/>
    <property type="project" value="InterPro"/>
</dbReference>
<dbReference type="InterPro" id="IPR020843">
    <property type="entry name" value="ER"/>
</dbReference>
<dbReference type="GO" id="GO:0016491">
    <property type="term" value="F:oxidoreductase activity"/>
    <property type="evidence" value="ECO:0007669"/>
    <property type="project" value="UniProtKB-KW"/>
</dbReference>
<keyword evidence="4 6" id="KW-0862">Zinc</keyword>
<evidence type="ECO:0000313" key="8">
    <source>
        <dbReference type="EMBL" id="ADG89929.1"/>
    </source>
</evidence>
<proteinExistence type="inferred from homology"/>
<dbReference type="AlphaFoldDB" id="D6Y8W7"/>
<dbReference type="Pfam" id="PF00107">
    <property type="entry name" value="ADH_zinc_N"/>
    <property type="match status" value="1"/>
</dbReference>
<dbReference type="SUPFAM" id="SSF50129">
    <property type="entry name" value="GroES-like"/>
    <property type="match status" value="1"/>
</dbReference>
<dbReference type="OrthoDB" id="3399630at2"/>
<dbReference type="InterPro" id="IPR002328">
    <property type="entry name" value="ADH_Zn_CS"/>
</dbReference>
<keyword evidence="3 6" id="KW-0479">Metal-binding</keyword>
<dbReference type="eggNOG" id="COG1063">
    <property type="taxonomic scope" value="Bacteria"/>
</dbReference>
<dbReference type="SMART" id="SM00829">
    <property type="entry name" value="PKS_ER"/>
    <property type="match status" value="1"/>
</dbReference>
<dbReference type="InterPro" id="IPR036291">
    <property type="entry name" value="NAD(P)-bd_dom_sf"/>
</dbReference>
<gene>
    <name evidence="8" type="ordered locus">Tbis_3239</name>
</gene>
<evidence type="ECO:0000256" key="6">
    <source>
        <dbReference type="RuleBase" id="RU361277"/>
    </source>
</evidence>
<dbReference type="KEGG" id="tbi:Tbis_3239"/>
<dbReference type="Gene3D" id="3.90.180.10">
    <property type="entry name" value="Medium-chain alcohol dehydrogenases, catalytic domain"/>
    <property type="match status" value="1"/>
</dbReference>
<evidence type="ECO:0000256" key="4">
    <source>
        <dbReference type="ARBA" id="ARBA00022833"/>
    </source>
</evidence>
<keyword evidence="5" id="KW-0560">Oxidoreductase</keyword>
<dbReference type="PANTHER" id="PTHR42813:SF4">
    <property type="entry name" value="NADP-DEPENDENT ISOPROPANOL DEHYDROGENASE"/>
    <property type="match status" value="1"/>
</dbReference>
<protein>
    <submittedName>
        <fullName evidence="8">Alcohol dehydrogenase GroES domain protein</fullName>
    </submittedName>
</protein>
<evidence type="ECO:0000256" key="3">
    <source>
        <dbReference type="ARBA" id="ARBA00022723"/>
    </source>
</evidence>
<evidence type="ECO:0000259" key="7">
    <source>
        <dbReference type="SMART" id="SM00829"/>
    </source>
</evidence>